<keyword evidence="6" id="KW-0067">ATP-binding</keyword>
<comment type="caution">
    <text evidence="10">The sequence shown here is derived from an EMBL/GenBank/DDBJ whole genome shotgun (WGS) entry which is preliminary data.</text>
</comment>
<evidence type="ECO:0000313" key="11">
    <source>
        <dbReference type="Proteomes" id="UP001597221"/>
    </source>
</evidence>
<evidence type="ECO:0000256" key="7">
    <source>
        <dbReference type="ARBA" id="ARBA00047899"/>
    </source>
</evidence>
<organism evidence="10 11">
    <name type="scientific">Oceanobacillus luteolus</name>
    <dbReference type="NCBI Taxonomy" id="1274358"/>
    <lineage>
        <taxon>Bacteria</taxon>
        <taxon>Bacillati</taxon>
        <taxon>Bacillota</taxon>
        <taxon>Bacilli</taxon>
        <taxon>Bacillales</taxon>
        <taxon>Bacillaceae</taxon>
        <taxon>Oceanobacillus</taxon>
    </lineage>
</organism>
<dbReference type="RefSeq" id="WP_251512016.1">
    <property type="nucleotide sequence ID" value="NZ_JAMBON010000003.1"/>
</dbReference>
<dbReference type="PROSITE" id="PS50011">
    <property type="entry name" value="PROTEIN_KINASE_DOM"/>
    <property type="match status" value="1"/>
</dbReference>
<name>A0ABW4HP28_9BACI</name>
<dbReference type="GO" id="GO:0004674">
    <property type="term" value="F:protein serine/threonine kinase activity"/>
    <property type="evidence" value="ECO:0007669"/>
    <property type="project" value="UniProtKB-KW"/>
</dbReference>
<dbReference type="Proteomes" id="UP001597221">
    <property type="component" value="Unassembled WGS sequence"/>
</dbReference>
<dbReference type="EMBL" id="JBHUDE010000033">
    <property type="protein sequence ID" value="MFD1607254.1"/>
    <property type="molecule type" value="Genomic_DNA"/>
</dbReference>
<keyword evidence="3" id="KW-0808">Transferase</keyword>
<evidence type="ECO:0000256" key="8">
    <source>
        <dbReference type="ARBA" id="ARBA00048679"/>
    </source>
</evidence>
<evidence type="ECO:0000256" key="4">
    <source>
        <dbReference type="ARBA" id="ARBA00022741"/>
    </source>
</evidence>
<evidence type="ECO:0000256" key="3">
    <source>
        <dbReference type="ARBA" id="ARBA00022679"/>
    </source>
</evidence>
<evidence type="ECO:0000259" key="9">
    <source>
        <dbReference type="PROSITE" id="PS50011"/>
    </source>
</evidence>
<evidence type="ECO:0000256" key="5">
    <source>
        <dbReference type="ARBA" id="ARBA00022777"/>
    </source>
</evidence>
<evidence type="ECO:0000256" key="1">
    <source>
        <dbReference type="ARBA" id="ARBA00012513"/>
    </source>
</evidence>
<dbReference type="InterPro" id="IPR000719">
    <property type="entry name" value="Prot_kinase_dom"/>
</dbReference>
<dbReference type="InterPro" id="IPR011009">
    <property type="entry name" value="Kinase-like_dom_sf"/>
</dbReference>
<dbReference type="EC" id="2.7.11.1" evidence="1"/>
<reference evidence="11" key="1">
    <citation type="journal article" date="2019" name="Int. J. Syst. Evol. Microbiol.">
        <title>The Global Catalogue of Microorganisms (GCM) 10K type strain sequencing project: providing services to taxonomists for standard genome sequencing and annotation.</title>
        <authorList>
            <consortium name="The Broad Institute Genomics Platform"/>
            <consortium name="The Broad Institute Genome Sequencing Center for Infectious Disease"/>
            <person name="Wu L."/>
            <person name="Ma J."/>
        </authorList>
    </citation>
    <scope>NUCLEOTIDE SEQUENCE [LARGE SCALE GENOMIC DNA]</scope>
    <source>
        <strain evidence="11">CGMCC 1.12376</strain>
    </source>
</reference>
<keyword evidence="2 10" id="KW-0723">Serine/threonine-protein kinase</keyword>
<keyword evidence="4" id="KW-0547">Nucleotide-binding</keyword>
<dbReference type="CDD" id="cd14014">
    <property type="entry name" value="STKc_PknB_like"/>
    <property type="match status" value="1"/>
</dbReference>
<dbReference type="Gene3D" id="3.30.200.20">
    <property type="entry name" value="Phosphorylase Kinase, domain 1"/>
    <property type="match status" value="1"/>
</dbReference>
<evidence type="ECO:0000256" key="2">
    <source>
        <dbReference type="ARBA" id="ARBA00022527"/>
    </source>
</evidence>
<dbReference type="PANTHER" id="PTHR24363">
    <property type="entry name" value="SERINE/THREONINE PROTEIN KINASE"/>
    <property type="match status" value="1"/>
</dbReference>
<comment type="catalytic activity">
    <reaction evidence="7">
        <text>L-threonyl-[protein] + ATP = O-phospho-L-threonyl-[protein] + ADP + H(+)</text>
        <dbReference type="Rhea" id="RHEA:46608"/>
        <dbReference type="Rhea" id="RHEA-COMP:11060"/>
        <dbReference type="Rhea" id="RHEA-COMP:11605"/>
        <dbReference type="ChEBI" id="CHEBI:15378"/>
        <dbReference type="ChEBI" id="CHEBI:30013"/>
        <dbReference type="ChEBI" id="CHEBI:30616"/>
        <dbReference type="ChEBI" id="CHEBI:61977"/>
        <dbReference type="ChEBI" id="CHEBI:456216"/>
        <dbReference type="EC" id="2.7.11.1"/>
    </reaction>
</comment>
<proteinExistence type="predicted"/>
<dbReference type="Pfam" id="PF00069">
    <property type="entry name" value="Pkinase"/>
    <property type="match status" value="1"/>
</dbReference>
<evidence type="ECO:0000313" key="10">
    <source>
        <dbReference type="EMBL" id="MFD1607254.1"/>
    </source>
</evidence>
<feature type="domain" description="Protein kinase" evidence="9">
    <location>
        <begin position="13"/>
        <end position="268"/>
    </location>
</feature>
<keyword evidence="11" id="KW-1185">Reference proteome</keyword>
<dbReference type="SUPFAM" id="SSF56112">
    <property type="entry name" value="Protein kinase-like (PK-like)"/>
    <property type="match status" value="1"/>
</dbReference>
<dbReference type="PANTHER" id="PTHR24363:SF0">
    <property type="entry name" value="SERINE_THREONINE KINASE LIKE DOMAIN CONTAINING 1"/>
    <property type="match status" value="1"/>
</dbReference>
<gene>
    <name evidence="10" type="ORF">ACFSBH_06290</name>
</gene>
<dbReference type="SMART" id="SM00220">
    <property type="entry name" value="S_TKc"/>
    <property type="match status" value="1"/>
</dbReference>
<dbReference type="Gene3D" id="1.10.510.10">
    <property type="entry name" value="Transferase(Phosphotransferase) domain 1"/>
    <property type="match status" value="1"/>
</dbReference>
<sequence>MILEKKEWIDNKYQVVDFLSEGGTSFVYEIKTSSERRAVLKVVKQPTTLFNEQIDNEAKILAAVHHENVPELYDKVTIAKYHHGIIMKKMPGKSLSEIIEEDGRRFIWREVLEIAIQLANIIHAFHHHSSPIVIRDIKPSNILLCEENRVHLIDFGASVPVQAAGQHKAIGTIGYAAPEQFEHGVADLRSDLFSLGAVLFYIVSVGENIYTSDVEKIVASKLPKAFAKLIIKLTETNLDERYHSIDQVLSSLIKVRPTFMEYIFRPEIEMAERT</sequence>
<protein>
    <recommendedName>
        <fullName evidence="1">non-specific serine/threonine protein kinase</fullName>
        <ecNumber evidence="1">2.7.11.1</ecNumber>
    </recommendedName>
</protein>
<keyword evidence="5 10" id="KW-0418">Kinase</keyword>
<evidence type="ECO:0000256" key="6">
    <source>
        <dbReference type="ARBA" id="ARBA00022840"/>
    </source>
</evidence>
<accession>A0ABW4HP28</accession>
<comment type="catalytic activity">
    <reaction evidence="8">
        <text>L-seryl-[protein] + ATP = O-phospho-L-seryl-[protein] + ADP + H(+)</text>
        <dbReference type="Rhea" id="RHEA:17989"/>
        <dbReference type="Rhea" id="RHEA-COMP:9863"/>
        <dbReference type="Rhea" id="RHEA-COMP:11604"/>
        <dbReference type="ChEBI" id="CHEBI:15378"/>
        <dbReference type="ChEBI" id="CHEBI:29999"/>
        <dbReference type="ChEBI" id="CHEBI:30616"/>
        <dbReference type="ChEBI" id="CHEBI:83421"/>
        <dbReference type="ChEBI" id="CHEBI:456216"/>
        <dbReference type="EC" id="2.7.11.1"/>
    </reaction>
</comment>